<organism evidence="2 3">
    <name type="scientific">Parendozoicomonas callyspongiae</name>
    <dbReference type="NCBI Taxonomy" id="2942213"/>
    <lineage>
        <taxon>Bacteria</taxon>
        <taxon>Pseudomonadati</taxon>
        <taxon>Pseudomonadota</taxon>
        <taxon>Gammaproteobacteria</taxon>
        <taxon>Oceanospirillales</taxon>
        <taxon>Endozoicomonadaceae</taxon>
        <taxon>Parendozoicomonas</taxon>
    </lineage>
</organism>
<dbReference type="InterPro" id="IPR016181">
    <property type="entry name" value="Acyl_CoA_acyltransferase"/>
</dbReference>
<keyword evidence="2" id="KW-0012">Acyltransferase</keyword>
<dbReference type="PANTHER" id="PTHR43415">
    <property type="entry name" value="SPERMIDINE N(1)-ACETYLTRANSFERASE"/>
    <property type="match status" value="1"/>
</dbReference>
<dbReference type="Pfam" id="PF00583">
    <property type="entry name" value="Acetyltransf_1"/>
    <property type="match status" value="1"/>
</dbReference>
<dbReference type="CDD" id="cd04301">
    <property type="entry name" value="NAT_SF"/>
    <property type="match status" value="1"/>
</dbReference>
<dbReference type="PANTHER" id="PTHR43415:SF3">
    <property type="entry name" value="GNAT-FAMILY ACETYLTRANSFERASE"/>
    <property type="match status" value="1"/>
</dbReference>
<protein>
    <submittedName>
        <fullName evidence="2">GNAT family N-acetyltransferase</fullName>
        <ecNumber evidence="2">2.3.1.-</ecNumber>
    </submittedName>
</protein>
<keyword evidence="2" id="KW-0808">Transferase</keyword>
<dbReference type="PROSITE" id="PS51186">
    <property type="entry name" value="GNAT"/>
    <property type="match status" value="1"/>
</dbReference>
<dbReference type="GO" id="GO:0016746">
    <property type="term" value="F:acyltransferase activity"/>
    <property type="evidence" value="ECO:0007669"/>
    <property type="project" value="UniProtKB-KW"/>
</dbReference>
<dbReference type="EC" id="2.3.1.-" evidence="2"/>
<feature type="domain" description="N-acetyltransferase" evidence="1">
    <location>
        <begin position="4"/>
        <end position="163"/>
    </location>
</feature>
<reference evidence="2 3" key="1">
    <citation type="submission" date="2022-05" db="EMBL/GenBank/DDBJ databases">
        <authorList>
            <person name="Park J.-S."/>
        </authorList>
    </citation>
    <scope>NUCLEOTIDE SEQUENCE [LARGE SCALE GENOMIC DNA]</scope>
    <source>
        <strain evidence="2 3">2012CJ34-2</strain>
    </source>
</reference>
<gene>
    <name evidence="2" type="ORF">M3P05_20660</name>
</gene>
<evidence type="ECO:0000259" key="1">
    <source>
        <dbReference type="PROSITE" id="PS51186"/>
    </source>
</evidence>
<dbReference type="RefSeq" id="WP_249702037.1">
    <property type="nucleotide sequence ID" value="NZ_JAMFLX010000138.1"/>
</dbReference>
<evidence type="ECO:0000313" key="2">
    <source>
        <dbReference type="EMBL" id="MCL6272332.1"/>
    </source>
</evidence>
<keyword evidence="3" id="KW-1185">Reference proteome</keyword>
<proteinExistence type="predicted"/>
<accession>A0ABT0PNM7</accession>
<sequence>MQEINIRHSDKKDIEAIHKIYSDTNAYSGTLQLPYPSLTLWESRLENLPQGIYSLIAEIDNEIIGQIGLHVEQSPRRKHVATFGMGVRDKYQGKGVGSKLLSSVIDLAENWLNIQRIELTVYTDNDPAIALYKKYGFIMEGESAKFAFRNGQYVSVYHMARVK</sequence>
<dbReference type="SUPFAM" id="SSF55729">
    <property type="entry name" value="Acyl-CoA N-acyltransferases (Nat)"/>
    <property type="match status" value="1"/>
</dbReference>
<dbReference type="Proteomes" id="UP001203338">
    <property type="component" value="Unassembled WGS sequence"/>
</dbReference>
<comment type="caution">
    <text evidence="2">The sequence shown here is derived from an EMBL/GenBank/DDBJ whole genome shotgun (WGS) entry which is preliminary data.</text>
</comment>
<dbReference type="Gene3D" id="3.40.630.30">
    <property type="match status" value="1"/>
</dbReference>
<dbReference type="InterPro" id="IPR000182">
    <property type="entry name" value="GNAT_dom"/>
</dbReference>
<dbReference type="EMBL" id="JAMFLX010000138">
    <property type="protein sequence ID" value="MCL6272332.1"/>
    <property type="molecule type" value="Genomic_DNA"/>
</dbReference>
<evidence type="ECO:0000313" key="3">
    <source>
        <dbReference type="Proteomes" id="UP001203338"/>
    </source>
</evidence>
<name>A0ABT0PNM7_9GAMM</name>